<comment type="caution">
    <text evidence="1">The sequence shown here is derived from an EMBL/GenBank/DDBJ whole genome shotgun (WGS) entry which is preliminary data.</text>
</comment>
<evidence type="ECO:0000313" key="2">
    <source>
        <dbReference type="Proteomes" id="UP000805193"/>
    </source>
</evidence>
<protein>
    <submittedName>
        <fullName evidence="1">Uncharacterized protein</fullName>
    </submittedName>
</protein>
<gene>
    <name evidence="1" type="ORF">HPB47_001641</name>
</gene>
<proteinExistence type="predicted"/>
<dbReference type="Proteomes" id="UP000805193">
    <property type="component" value="Unassembled WGS sequence"/>
</dbReference>
<reference evidence="1 2" key="1">
    <citation type="journal article" date="2020" name="Cell">
        <title>Large-Scale Comparative Analyses of Tick Genomes Elucidate Their Genetic Diversity and Vector Capacities.</title>
        <authorList>
            <consortium name="Tick Genome and Microbiome Consortium (TIGMIC)"/>
            <person name="Jia N."/>
            <person name="Wang J."/>
            <person name="Shi W."/>
            <person name="Du L."/>
            <person name="Sun Y."/>
            <person name="Zhan W."/>
            <person name="Jiang J.F."/>
            <person name="Wang Q."/>
            <person name="Zhang B."/>
            <person name="Ji P."/>
            <person name="Bell-Sakyi L."/>
            <person name="Cui X.M."/>
            <person name="Yuan T.T."/>
            <person name="Jiang B.G."/>
            <person name="Yang W.F."/>
            <person name="Lam T.T."/>
            <person name="Chang Q.C."/>
            <person name="Ding S.J."/>
            <person name="Wang X.J."/>
            <person name="Zhu J.G."/>
            <person name="Ruan X.D."/>
            <person name="Zhao L."/>
            <person name="Wei J.T."/>
            <person name="Ye R.Z."/>
            <person name="Que T.C."/>
            <person name="Du C.H."/>
            <person name="Zhou Y.H."/>
            <person name="Cheng J.X."/>
            <person name="Dai P.F."/>
            <person name="Guo W.B."/>
            <person name="Han X.H."/>
            <person name="Huang E.J."/>
            <person name="Li L.F."/>
            <person name="Wei W."/>
            <person name="Gao Y.C."/>
            <person name="Liu J.Z."/>
            <person name="Shao H.Z."/>
            <person name="Wang X."/>
            <person name="Wang C.C."/>
            <person name="Yang T.C."/>
            <person name="Huo Q.B."/>
            <person name="Li W."/>
            <person name="Chen H.Y."/>
            <person name="Chen S.E."/>
            <person name="Zhou L.G."/>
            <person name="Ni X.B."/>
            <person name="Tian J.H."/>
            <person name="Sheng Y."/>
            <person name="Liu T."/>
            <person name="Pan Y.S."/>
            <person name="Xia L.Y."/>
            <person name="Li J."/>
            <person name="Zhao F."/>
            <person name="Cao W.C."/>
        </authorList>
    </citation>
    <scope>NUCLEOTIDE SEQUENCE [LARGE SCALE GENOMIC DNA]</scope>
    <source>
        <strain evidence="1">Iper-2018</strain>
    </source>
</reference>
<name>A0AC60PNG8_IXOPE</name>
<accession>A0AC60PNG8</accession>
<dbReference type="EMBL" id="JABSTQ010010211">
    <property type="protein sequence ID" value="KAG0422554.1"/>
    <property type="molecule type" value="Genomic_DNA"/>
</dbReference>
<keyword evidence="2" id="KW-1185">Reference proteome</keyword>
<evidence type="ECO:0000313" key="1">
    <source>
        <dbReference type="EMBL" id="KAG0422554.1"/>
    </source>
</evidence>
<organism evidence="1 2">
    <name type="scientific">Ixodes persulcatus</name>
    <name type="common">Taiga tick</name>
    <dbReference type="NCBI Taxonomy" id="34615"/>
    <lineage>
        <taxon>Eukaryota</taxon>
        <taxon>Metazoa</taxon>
        <taxon>Ecdysozoa</taxon>
        <taxon>Arthropoda</taxon>
        <taxon>Chelicerata</taxon>
        <taxon>Arachnida</taxon>
        <taxon>Acari</taxon>
        <taxon>Parasitiformes</taxon>
        <taxon>Ixodida</taxon>
        <taxon>Ixodoidea</taxon>
        <taxon>Ixodidae</taxon>
        <taxon>Ixodinae</taxon>
        <taxon>Ixodes</taxon>
    </lineage>
</organism>
<sequence length="61" mass="6624">MCSTPGRWPANLKVTTIAFIGGYLACVMTEKLSYQDCNKLVEKAKGNAPVDGLIAYQDRGD</sequence>